<gene>
    <name evidence="1" type="ORF">NliqN6_6043</name>
</gene>
<dbReference type="OrthoDB" id="2587382at2759"/>
<dbReference type="AlphaFoldDB" id="A0A8H3TXY5"/>
<reference evidence="1" key="1">
    <citation type="submission" date="2020-07" db="EMBL/GenBank/DDBJ databases">
        <title>Draft Genome Sequence of a Deep-Sea Yeast, Naganishia (Cryptococcus) liquefaciens strain N6.</title>
        <authorList>
            <person name="Han Y.W."/>
            <person name="Kajitani R."/>
            <person name="Morimoto H."/>
            <person name="Parhat M."/>
            <person name="Tsubouchi H."/>
            <person name="Bakenova O."/>
            <person name="Ogata M."/>
            <person name="Argunhan B."/>
            <person name="Aoki R."/>
            <person name="Kajiwara S."/>
            <person name="Itoh T."/>
            <person name="Iwasaki H."/>
        </authorList>
    </citation>
    <scope>NUCLEOTIDE SEQUENCE</scope>
    <source>
        <strain evidence="1">N6</strain>
    </source>
</reference>
<evidence type="ECO:0000313" key="2">
    <source>
        <dbReference type="Proteomes" id="UP000620104"/>
    </source>
</evidence>
<organism evidence="1 2">
    <name type="scientific">Naganishia liquefaciens</name>
    <dbReference type="NCBI Taxonomy" id="104408"/>
    <lineage>
        <taxon>Eukaryota</taxon>
        <taxon>Fungi</taxon>
        <taxon>Dikarya</taxon>
        <taxon>Basidiomycota</taxon>
        <taxon>Agaricomycotina</taxon>
        <taxon>Tremellomycetes</taxon>
        <taxon>Filobasidiales</taxon>
        <taxon>Filobasidiaceae</taxon>
        <taxon>Naganishia</taxon>
    </lineage>
</organism>
<protein>
    <submittedName>
        <fullName evidence="1">Uncharacterized protein</fullName>
    </submittedName>
</protein>
<keyword evidence="2" id="KW-1185">Reference proteome</keyword>
<proteinExistence type="predicted"/>
<sequence length="456" mass="51513">MPMRLVDRWLPPPTVKQESEDVHRYHDHSDVNPSESVVSSSISAEALPPLAITYIAEQLAATGSLRSLAALNATSKSLHARTLPILWRTVIWDPSRKDLELEEYGRDRYWQAVMVDSAGAPHIQFIVDRESTISMTKKIPSLVRTALAYRMKTLKAYTAVFIDHEEETQRLLNSEDLKIVTHLLPAYRPGSDDFLTVRHSLYMLDRCGAHNAETGPHDAYFLFILHPSANEQYHIPASLEERHLPAMPYTLDSVLLIPEQDDFVPADRHRIVATAVDFFAAIDHQASKSWKGYRGQFTSVPQKSEKLCNGYLNFPWHKSPLSALTCAESVAQALQIARTTTRHWIEINIEIDTQFPADRDETIKRAIGFIQPFYLERALRRLHPASHGMGDVTVCDGTTDLHAVLRRIRPGEYGQQQGAVELFIQRFPKGTGADKSDKEVGNGMGPHVTFREVYSL</sequence>
<accession>A0A8H3TXY5</accession>
<comment type="caution">
    <text evidence="1">The sequence shown here is derived from an EMBL/GenBank/DDBJ whole genome shotgun (WGS) entry which is preliminary data.</text>
</comment>
<dbReference type="Proteomes" id="UP000620104">
    <property type="component" value="Unassembled WGS sequence"/>
</dbReference>
<dbReference type="EMBL" id="BLZA01000049">
    <property type="protein sequence ID" value="GHJ89641.1"/>
    <property type="molecule type" value="Genomic_DNA"/>
</dbReference>
<name>A0A8H3TXY5_9TREE</name>
<evidence type="ECO:0000313" key="1">
    <source>
        <dbReference type="EMBL" id="GHJ89641.1"/>
    </source>
</evidence>